<keyword evidence="2" id="KW-0808">Transferase</keyword>
<accession>A0A1G5EAF0</accession>
<dbReference type="SUPFAM" id="SSF81301">
    <property type="entry name" value="Nucleotidyltransferase"/>
    <property type="match status" value="1"/>
</dbReference>
<sequence length="107" mass="12265">MDQRIQDELQMLIDIITGIIPVEQIFLFGSYATGIPHADSDLDIFVVIKEDADIREIDAMKLINKAIRDKKTMPVDVIVSKKNKFNQRKYIPSIERQIAQEGMVLYG</sequence>
<dbReference type="PANTHER" id="PTHR33933:SF1">
    <property type="entry name" value="PROTEIN ADENYLYLTRANSFERASE MNTA-RELATED"/>
    <property type="match status" value="1"/>
</dbReference>
<dbReference type="InterPro" id="IPR043519">
    <property type="entry name" value="NT_sf"/>
</dbReference>
<dbReference type="InterPro" id="IPR052548">
    <property type="entry name" value="Type_VII_TA_antitoxin"/>
</dbReference>
<dbReference type="InterPro" id="IPR002934">
    <property type="entry name" value="Polymerase_NTP_transf_dom"/>
</dbReference>
<dbReference type="CDD" id="cd05403">
    <property type="entry name" value="NT_KNTase_like"/>
    <property type="match status" value="1"/>
</dbReference>
<dbReference type="Proteomes" id="UP000198636">
    <property type="component" value="Unassembled WGS sequence"/>
</dbReference>
<dbReference type="Pfam" id="PF01909">
    <property type="entry name" value="NTP_transf_2"/>
    <property type="match status" value="1"/>
</dbReference>
<proteinExistence type="predicted"/>
<gene>
    <name evidence="2" type="ORF">SAMN03080606_01093</name>
</gene>
<dbReference type="AlphaFoldDB" id="A0A1G5EAF0"/>
<evidence type="ECO:0000313" key="2">
    <source>
        <dbReference type="EMBL" id="SCY23680.1"/>
    </source>
</evidence>
<dbReference type="RefSeq" id="WP_091540899.1">
    <property type="nucleotide sequence ID" value="NZ_FMUS01000005.1"/>
</dbReference>
<reference evidence="2 3" key="1">
    <citation type="submission" date="2016-10" db="EMBL/GenBank/DDBJ databases">
        <authorList>
            <person name="de Groot N.N."/>
        </authorList>
    </citation>
    <scope>NUCLEOTIDE SEQUENCE [LARGE SCALE GENOMIC DNA]</scope>
    <source>
        <strain evidence="2 3">DSM 18978</strain>
    </source>
</reference>
<keyword evidence="3" id="KW-1185">Reference proteome</keyword>
<feature type="domain" description="Polymerase nucleotidyl transferase" evidence="1">
    <location>
        <begin position="20"/>
        <end position="98"/>
    </location>
</feature>
<evidence type="ECO:0000259" key="1">
    <source>
        <dbReference type="Pfam" id="PF01909"/>
    </source>
</evidence>
<dbReference type="GO" id="GO:0016779">
    <property type="term" value="F:nucleotidyltransferase activity"/>
    <property type="evidence" value="ECO:0007669"/>
    <property type="project" value="InterPro"/>
</dbReference>
<name>A0A1G5EAF0_9FIRM</name>
<dbReference type="PANTHER" id="PTHR33933">
    <property type="entry name" value="NUCLEOTIDYLTRANSFERASE"/>
    <property type="match status" value="1"/>
</dbReference>
<protein>
    <submittedName>
        <fullName evidence="2">Nucleotidyltransferase domain-containing protein</fullName>
    </submittedName>
</protein>
<dbReference type="Gene3D" id="3.30.460.10">
    <property type="entry name" value="Beta Polymerase, domain 2"/>
    <property type="match status" value="1"/>
</dbReference>
<dbReference type="OrthoDB" id="1682923at2"/>
<dbReference type="EMBL" id="FMUS01000005">
    <property type="protein sequence ID" value="SCY23680.1"/>
    <property type="molecule type" value="Genomic_DNA"/>
</dbReference>
<dbReference type="STRING" id="1120976.SAMN03080606_01093"/>
<organism evidence="2 3">
    <name type="scientific">Alkaliphilus peptidifermentans DSM 18978</name>
    <dbReference type="NCBI Taxonomy" id="1120976"/>
    <lineage>
        <taxon>Bacteria</taxon>
        <taxon>Bacillati</taxon>
        <taxon>Bacillota</taxon>
        <taxon>Clostridia</taxon>
        <taxon>Peptostreptococcales</taxon>
        <taxon>Natronincolaceae</taxon>
        <taxon>Alkaliphilus</taxon>
    </lineage>
</organism>
<evidence type="ECO:0000313" key="3">
    <source>
        <dbReference type="Proteomes" id="UP000198636"/>
    </source>
</evidence>